<dbReference type="AlphaFoldDB" id="A0A4V3BSQ2"/>
<keyword evidence="3" id="KW-1185">Reference proteome</keyword>
<reference evidence="2 3" key="1">
    <citation type="submission" date="2019-03" db="EMBL/GenBank/DDBJ databases">
        <title>Genomic Encyclopedia of Type Strains, Phase IV (KMG-IV): sequencing the most valuable type-strain genomes for metagenomic binning, comparative biology and taxonomic classification.</title>
        <authorList>
            <person name="Goeker M."/>
        </authorList>
    </citation>
    <scope>NUCLEOTIDE SEQUENCE [LARGE SCALE GENOMIC DNA]</scope>
    <source>
        <strain evidence="2 3">DSM 25059</strain>
    </source>
</reference>
<dbReference type="InterPro" id="IPR009875">
    <property type="entry name" value="PilZ_domain"/>
</dbReference>
<name>A0A4V3BSQ2_9SPHN</name>
<dbReference type="Gene3D" id="2.40.10.220">
    <property type="entry name" value="predicted glycosyltransferase like domains"/>
    <property type="match status" value="1"/>
</dbReference>
<dbReference type="GO" id="GO:0035438">
    <property type="term" value="F:cyclic-di-GMP binding"/>
    <property type="evidence" value="ECO:0007669"/>
    <property type="project" value="InterPro"/>
</dbReference>
<accession>A0A4V3BSQ2</accession>
<feature type="domain" description="PilZ" evidence="1">
    <location>
        <begin position="12"/>
        <end position="97"/>
    </location>
</feature>
<evidence type="ECO:0000259" key="1">
    <source>
        <dbReference type="Pfam" id="PF07238"/>
    </source>
</evidence>
<dbReference type="EMBL" id="SNWD01000010">
    <property type="protein sequence ID" value="TDN80248.1"/>
    <property type="molecule type" value="Genomic_DNA"/>
</dbReference>
<dbReference type="Proteomes" id="UP000295493">
    <property type="component" value="Unassembled WGS sequence"/>
</dbReference>
<protein>
    <submittedName>
        <fullName evidence="2">PilZ domain-containing protein</fullName>
    </submittedName>
</protein>
<organism evidence="2 3">
    <name type="scientific">Stakelama pacifica</name>
    <dbReference type="NCBI Taxonomy" id="517720"/>
    <lineage>
        <taxon>Bacteria</taxon>
        <taxon>Pseudomonadati</taxon>
        <taxon>Pseudomonadota</taxon>
        <taxon>Alphaproteobacteria</taxon>
        <taxon>Sphingomonadales</taxon>
        <taxon>Sphingomonadaceae</taxon>
        <taxon>Stakelama</taxon>
    </lineage>
</organism>
<dbReference type="Pfam" id="PF07238">
    <property type="entry name" value="PilZ"/>
    <property type="match status" value="1"/>
</dbReference>
<gene>
    <name evidence="2" type="ORF">EV664_11041</name>
</gene>
<evidence type="ECO:0000313" key="3">
    <source>
        <dbReference type="Proteomes" id="UP000295493"/>
    </source>
</evidence>
<evidence type="ECO:0000313" key="2">
    <source>
        <dbReference type="EMBL" id="TDN80248.1"/>
    </source>
</evidence>
<sequence>MQKPVSGVAPAERERAYRHKVFQPATLRTTSGEYRCHLLNLSHTGMCVHCDADLPDDTRIVVICDGHMLAARIRWREAGKYGAQFVQPLGPTTLNRLIPASVAA</sequence>
<dbReference type="SUPFAM" id="SSF141371">
    <property type="entry name" value="PilZ domain-like"/>
    <property type="match status" value="1"/>
</dbReference>
<proteinExistence type="predicted"/>
<dbReference type="RefSeq" id="WP_162848856.1">
    <property type="nucleotide sequence ID" value="NZ_BMLU01000010.1"/>
</dbReference>
<comment type="caution">
    <text evidence="2">The sequence shown here is derived from an EMBL/GenBank/DDBJ whole genome shotgun (WGS) entry which is preliminary data.</text>
</comment>